<name>A0A1H6ZA97_9PSED</name>
<keyword evidence="2" id="KW-1185">Reference proteome</keyword>
<protein>
    <submittedName>
        <fullName evidence="1">Uncharacterized protein</fullName>
    </submittedName>
</protein>
<dbReference type="Proteomes" id="UP000242930">
    <property type="component" value="Unassembled WGS sequence"/>
</dbReference>
<reference evidence="2" key="1">
    <citation type="submission" date="2016-10" db="EMBL/GenBank/DDBJ databases">
        <authorList>
            <person name="Varghese N."/>
            <person name="Submissions S."/>
        </authorList>
    </citation>
    <scope>NUCLEOTIDE SEQUENCE [LARGE SCALE GENOMIC DNA]</scope>
    <source>
        <strain evidence="2">LMG 25967</strain>
    </source>
</reference>
<evidence type="ECO:0000313" key="2">
    <source>
        <dbReference type="Proteomes" id="UP000242930"/>
    </source>
</evidence>
<dbReference type="STRING" id="915471.SAMN05216201_10976"/>
<accession>A0A1H6ZA97</accession>
<sequence>MEPRVLFDKFAERIFQLSLLQGATKRLIDNEVRDLRRINVSEGDCISAQRFLYYRPSNGAPIAPLGREADVGQALVDCRIHKIKQYQWILAEAYEALEDFLEESYAAAAMRSPSVWWMSDFGDVVQEDVDKKDFQWLLGRARRKKDRPYSIIERFRASSENFARLEVEDARGVNYRVVLLLIEKFRHVIVHNNGCVDNLDEIVNKAFGKSGEEGKFKADFKAFFEGYLELHDGRNIVCLLETPLSQDNPLSRLGGYGDTLGNLLKLLVSFADLVTETVESFGQESS</sequence>
<dbReference type="RefSeq" id="WP_212633228.1">
    <property type="nucleotide sequence ID" value="NZ_FNZE01000009.1"/>
</dbReference>
<proteinExistence type="predicted"/>
<dbReference type="AlphaFoldDB" id="A0A1H6ZA97"/>
<dbReference type="EMBL" id="FNZE01000009">
    <property type="protein sequence ID" value="SEJ46500.1"/>
    <property type="molecule type" value="Genomic_DNA"/>
</dbReference>
<gene>
    <name evidence="1" type="ORF">SAMN05216201_10976</name>
</gene>
<evidence type="ECO:0000313" key="1">
    <source>
        <dbReference type="EMBL" id="SEJ46500.1"/>
    </source>
</evidence>
<organism evidence="1 2">
    <name type="scientific">Pseudomonas linyingensis</name>
    <dbReference type="NCBI Taxonomy" id="915471"/>
    <lineage>
        <taxon>Bacteria</taxon>
        <taxon>Pseudomonadati</taxon>
        <taxon>Pseudomonadota</taxon>
        <taxon>Gammaproteobacteria</taxon>
        <taxon>Pseudomonadales</taxon>
        <taxon>Pseudomonadaceae</taxon>
        <taxon>Pseudomonas</taxon>
    </lineage>
</organism>